<proteinExistence type="predicted"/>
<accession>A0A2N5T2A8</accession>
<feature type="chain" id="PRO_5014723823" evidence="1">
    <location>
        <begin position="18"/>
        <end position="136"/>
    </location>
</feature>
<protein>
    <submittedName>
        <fullName evidence="2">Uncharacterized protein</fullName>
    </submittedName>
</protein>
<feature type="signal peptide" evidence="1">
    <location>
        <begin position="1"/>
        <end position="17"/>
    </location>
</feature>
<dbReference type="EMBL" id="PGCI01000711">
    <property type="protein sequence ID" value="PLW19623.1"/>
    <property type="molecule type" value="Genomic_DNA"/>
</dbReference>
<evidence type="ECO:0000313" key="2">
    <source>
        <dbReference type="EMBL" id="PLW19623.1"/>
    </source>
</evidence>
<keyword evidence="1" id="KW-0732">Signal</keyword>
<reference evidence="2 3" key="1">
    <citation type="submission" date="2017-11" db="EMBL/GenBank/DDBJ databases">
        <title>De novo assembly and phasing of dikaryotic genomes from two isolates of Puccinia coronata f. sp. avenae, the causal agent of oat crown rust.</title>
        <authorList>
            <person name="Miller M.E."/>
            <person name="Zhang Y."/>
            <person name="Omidvar V."/>
            <person name="Sperschneider J."/>
            <person name="Schwessinger B."/>
            <person name="Raley C."/>
            <person name="Palmer J.M."/>
            <person name="Garnica D."/>
            <person name="Upadhyaya N."/>
            <person name="Rathjen J."/>
            <person name="Taylor J.M."/>
            <person name="Park R.F."/>
            <person name="Dodds P.N."/>
            <person name="Hirsch C.D."/>
            <person name="Kianian S.F."/>
            <person name="Figueroa M."/>
        </authorList>
    </citation>
    <scope>NUCLEOTIDE SEQUENCE [LARGE SCALE GENOMIC DNA]</scope>
    <source>
        <strain evidence="2">12SD80</strain>
    </source>
</reference>
<gene>
    <name evidence="2" type="ORF">PCASD_18184</name>
</gene>
<evidence type="ECO:0000256" key="1">
    <source>
        <dbReference type="SAM" id="SignalP"/>
    </source>
</evidence>
<organism evidence="2 3">
    <name type="scientific">Puccinia coronata f. sp. avenae</name>
    <dbReference type="NCBI Taxonomy" id="200324"/>
    <lineage>
        <taxon>Eukaryota</taxon>
        <taxon>Fungi</taxon>
        <taxon>Dikarya</taxon>
        <taxon>Basidiomycota</taxon>
        <taxon>Pucciniomycotina</taxon>
        <taxon>Pucciniomycetes</taxon>
        <taxon>Pucciniales</taxon>
        <taxon>Pucciniaceae</taxon>
        <taxon>Puccinia</taxon>
    </lineage>
</organism>
<name>A0A2N5T2A8_9BASI</name>
<evidence type="ECO:0000313" key="3">
    <source>
        <dbReference type="Proteomes" id="UP000235392"/>
    </source>
</evidence>
<sequence>MFCKLTIASLFTILATASPSPARPLLHYAAPSQRSRVAVSPSTLASKIELHAQVRQSNKAFYEDVTKDAAPVVLLWHDKLSRTALSQDWDYWASLSDEVRELSLVHPDEALEAGHIFSEIETAGKNEAWYQKSSMA</sequence>
<comment type="caution">
    <text evidence="2">The sequence shown here is derived from an EMBL/GenBank/DDBJ whole genome shotgun (WGS) entry which is preliminary data.</text>
</comment>
<dbReference type="Proteomes" id="UP000235392">
    <property type="component" value="Unassembled WGS sequence"/>
</dbReference>
<dbReference type="AlphaFoldDB" id="A0A2N5T2A8"/>